<dbReference type="Pfam" id="PF13966">
    <property type="entry name" value="zf-RVT"/>
    <property type="match status" value="1"/>
</dbReference>
<dbReference type="Proteomes" id="UP001472677">
    <property type="component" value="Unassembled WGS sequence"/>
</dbReference>
<accession>A0ABR2B1S7</accession>
<evidence type="ECO:0000313" key="2">
    <source>
        <dbReference type="EMBL" id="KAK8500641.1"/>
    </source>
</evidence>
<feature type="domain" description="Reverse transcriptase zinc-binding" evidence="1">
    <location>
        <begin position="58"/>
        <end position="121"/>
    </location>
</feature>
<evidence type="ECO:0000259" key="1">
    <source>
        <dbReference type="Pfam" id="PF13966"/>
    </source>
</evidence>
<reference evidence="2 3" key="1">
    <citation type="journal article" date="2024" name="G3 (Bethesda)">
        <title>Genome assembly of Hibiscus sabdariffa L. provides insights into metabolisms of medicinal natural products.</title>
        <authorList>
            <person name="Kim T."/>
        </authorList>
    </citation>
    <scope>NUCLEOTIDE SEQUENCE [LARGE SCALE GENOMIC DNA]</scope>
    <source>
        <strain evidence="2">TK-2024</strain>
        <tissue evidence="2">Old leaves</tissue>
    </source>
</reference>
<sequence>MFRMMVGFGILSCEDQKFGITSGKLSIVVELILIESNEIFSINSFCEGPPCIPHYGTSVWKTLWSIPAPPNVAGRKALLGKNPTRYELMKRRVLVHPSTLCPFCSKELETISHLLCHCSFTWLFF</sequence>
<comment type="caution">
    <text evidence="2">The sequence shown here is derived from an EMBL/GenBank/DDBJ whole genome shotgun (WGS) entry which is preliminary data.</text>
</comment>
<keyword evidence="3" id="KW-1185">Reference proteome</keyword>
<evidence type="ECO:0000313" key="3">
    <source>
        <dbReference type="Proteomes" id="UP001472677"/>
    </source>
</evidence>
<dbReference type="InterPro" id="IPR026960">
    <property type="entry name" value="RVT-Znf"/>
</dbReference>
<organism evidence="2 3">
    <name type="scientific">Hibiscus sabdariffa</name>
    <name type="common">roselle</name>
    <dbReference type="NCBI Taxonomy" id="183260"/>
    <lineage>
        <taxon>Eukaryota</taxon>
        <taxon>Viridiplantae</taxon>
        <taxon>Streptophyta</taxon>
        <taxon>Embryophyta</taxon>
        <taxon>Tracheophyta</taxon>
        <taxon>Spermatophyta</taxon>
        <taxon>Magnoliopsida</taxon>
        <taxon>eudicotyledons</taxon>
        <taxon>Gunneridae</taxon>
        <taxon>Pentapetalae</taxon>
        <taxon>rosids</taxon>
        <taxon>malvids</taxon>
        <taxon>Malvales</taxon>
        <taxon>Malvaceae</taxon>
        <taxon>Malvoideae</taxon>
        <taxon>Hibiscus</taxon>
    </lineage>
</organism>
<protein>
    <recommendedName>
        <fullName evidence="1">Reverse transcriptase zinc-binding domain-containing protein</fullName>
    </recommendedName>
</protein>
<name>A0ABR2B1S7_9ROSI</name>
<proteinExistence type="predicted"/>
<dbReference type="EMBL" id="JBBPBM010000213">
    <property type="protein sequence ID" value="KAK8500641.1"/>
    <property type="molecule type" value="Genomic_DNA"/>
</dbReference>
<gene>
    <name evidence="2" type="ORF">V6N12_020333</name>
</gene>